<evidence type="ECO:0000313" key="4">
    <source>
        <dbReference type="Proteomes" id="UP000216339"/>
    </source>
</evidence>
<feature type="chain" id="PRO_5012040789" description="Ricin B lectin domain-containing protein" evidence="1">
    <location>
        <begin position="20"/>
        <end position="215"/>
    </location>
</feature>
<name>A0A271J3Q2_9BACT</name>
<evidence type="ECO:0000313" key="3">
    <source>
        <dbReference type="EMBL" id="PAP77980.1"/>
    </source>
</evidence>
<comment type="caution">
    <text evidence="3">The sequence shown here is derived from an EMBL/GenBank/DDBJ whole genome shotgun (WGS) entry which is preliminary data.</text>
</comment>
<dbReference type="Pfam" id="PF00652">
    <property type="entry name" value="Ricin_B_lectin"/>
    <property type="match status" value="1"/>
</dbReference>
<dbReference type="Gene3D" id="2.80.10.50">
    <property type="match status" value="1"/>
</dbReference>
<dbReference type="Proteomes" id="UP000216339">
    <property type="component" value="Unassembled WGS sequence"/>
</dbReference>
<sequence length="215" mass="22492">MRPFLFAALAAFLAPTVSAQWGAVLTADPTLCLAESGGYVHTRACGPQYNHFQARFIPSRGAYYLKTGSGGCLSAFEGAGRPLRSVPCILGDANQEWSFHRTGQVISRAAGGANCIDVERGLGRDRRVLVYRCDVNWNEAARAHNQRFYFSTGIQYNPTLASRAVRVSLLPGSPYVSFSQGASVVSAGSGNVVSAGGGNVVSAGSGNVVSAGGLN</sequence>
<dbReference type="InterPro" id="IPR000772">
    <property type="entry name" value="Ricin_B_lectin"/>
</dbReference>
<dbReference type="RefSeq" id="WP_095511649.1">
    <property type="nucleotide sequence ID" value="NZ_MQWD01000001.1"/>
</dbReference>
<evidence type="ECO:0000259" key="2">
    <source>
        <dbReference type="Pfam" id="PF00652"/>
    </source>
</evidence>
<keyword evidence="4" id="KW-1185">Reference proteome</keyword>
<feature type="domain" description="Ricin B lectin" evidence="2">
    <location>
        <begin position="22"/>
        <end position="134"/>
    </location>
</feature>
<dbReference type="AlphaFoldDB" id="A0A271J3Q2"/>
<dbReference type="SUPFAM" id="SSF50370">
    <property type="entry name" value="Ricin B-like lectins"/>
    <property type="match status" value="1"/>
</dbReference>
<protein>
    <recommendedName>
        <fullName evidence="2">Ricin B lectin domain-containing protein</fullName>
    </recommendedName>
</protein>
<accession>A0A271J3Q2</accession>
<gene>
    <name evidence="3" type="ORF">BSZ37_16805</name>
</gene>
<reference evidence="3 4" key="1">
    <citation type="submission" date="2016-11" db="EMBL/GenBank/DDBJ databases">
        <title>Study of marine rhodopsin-containing bacteria.</title>
        <authorList>
            <person name="Yoshizawa S."/>
            <person name="Kumagai Y."/>
            <person name="Kogure K."/>
        </authorList>
    </citation>
    <scope>NUCLEOTIDE SEQUENCE [LARGE SCALE GENOMIC DNA]</scope>
    <source>
        <strain evidence="3 4">SAORIC-28</strain>
    </source>
</reference>
<feature type="signal peptide" evidence="1">
    <location>
        <begin position="1"/>
        <end position="19"/>
    </location>
</feature>
<keyword evidence="1" id="KW-0732">Signal</keyword>
<dbReference type="InterPro" id="IPR035992">
    <property type="entry name" value="Ricin_B-like_lectins"/>
</dbReference>
<organism evidence="3 4">
    <name type="scientific">Rubrivirga marina</name>
    <dbReference type="NCBI Taxonomy" id="1196024"/>
    <lineage>
        <taxon>Bacteria</taxon>
        <taxon>Pseudomonadati</taxon>
        <taxon>Rhodothermota</taxon>
        <taxon>Rhodothermia</taxon>
        <taxon>Rhodothermales</taxon>
        <taxon>Rubricoccaceae</taxon>
        <taxon>Rubrivirga</taxon>
    </lineage>
</organism>
<proteinExistence type="predicted"/>
<dbReference type="EMBL" id="MQWD01000001">
    <property type="protein sequence ID" value="PAP77980.1"/>
    <property type="molecule type" value="Genomic_DNA"/>
</dbReference>
<dbReference type="PROSITE" id="PS50231">
    <property type="entry name" value="RICIN_B_LECTIN"/>
    <property type="match status" value="1"/>
</dbReference>
<evidence type="ECO:0000256" key="1">
    <source>
        <dbReference type="SAM" id="SignalP"/>
    </source>
</evidence>